<evidence type="ECO:0008006" key="4">
    <source>
        <dbReference type="Google" id="ProtNLM"/>
    </source>
</evidence>
<feature type="region of interest" description="Disordered" evidence="1">
    <location>
        <begin position="1"/>
        <end position="24"/>
    </location>
</feature>
<dbReference type="AlphaFoldDB" id="A0A812QIT5"/>
<evidence type="ECO:0000313" key="3">
    <source>
        <dbReference type="Proteomes" id="UP000604046"/>
    </source>
</evidence>
<protein>
    <recommendedName>
        <fullName evidence="4">NYN domain-containing protein</fullName>
    </recommendedName>
</protein>
<feature type="region of interest" description="Disordered" evidence="1">
    <location>
        <begin position="174"/>
        <end position="199"/>
    </location>
</feature>
<reference evidence="2" key="1">
    <citation type="submission" date="2021-02" db="EMBL/GenBank/DDBJ databases">
        <authorList>
            <person name="Dougan E. K."/>
            <person name="Rhodes N."/>
            <person name="Thang M."/>
            <person name="Chan C."/>
        </authorList>
    </citation>
    <scope>NUCLEOTIDE SEQUENCE</scope>
</reference>
<feature type="compositionally biased region" description="Basic residues" evidence="1">
    <location>
        <begin position="12"/>
        <end position="21"/>
    </location>
</feature>
<accession>A0A812QIT5</accession>
<dbReference type="OrthoDB" id="407165at2759"/>
<keyword evidence="3" id="KW-1185">Reference proteome</keyword>
<evidence type="ECO:0000313" key="2">
    <source>
        <dbReference type="EMBL" id="CAE7380239.1"/>
    </source>
</evidence>
<dbReference type="Proteomes" id="UP000604046">
    <property type="component" value="Unassembled WGS sequence"/>
</dbReference>
<proteinExistence type="predicted"/>
<organism evidence="2 3">
    <name type="scientific">Symbiodinium natans</name>
    <dbReference type="NCBI Taxonomy" id="878477"/>
    <lineage>
        <taxon>Eukaryota</taxon>
        <taxon>Sar</taxon>
        <taxon>Alveolata</taxon>
        <taxon>Dinophyceae</taxon>
        <taxon>Suessiales</taxon>
        <taxon>Symbiodiniaceae</taxon>
        <taxon>Symbiodinium</taxon>
    </lineage>
</organism>
<comment type="caution">
    <text evidence="2">The sequence shown here is derived from an EMBL/GenBank/DDBJ whole genome shotgun (WGS) entry which is preliminary data.</text>
</comment>
<sequence>MRRQYQPSSRTAARRTRARSKSRAELLVDGDQRGIFQTQEAIERLQQEGWTVQTRVFAAPKRLESKKWQELLSKPGTKFQAVPRSRKGEASDVAIEGRLRCLARTSRSICPALLTTDTDFLGVVQEIVGMGREMVVLVPQGRTSSMRKYELAGARVLPMQGRGNGPKVRAQLHAHGGGSVEMTDPWAAPQVSEDDREEPSAFLQSLDYRDERGYLVQSVAKFWFTHRLGPVTVFPVPQGCAETFQLVRKAGAEASWVRYKDNLAYFLPVTGSSKKTLKKIDEFGGMVARQIFKGGGPFVIHDSPDMVAQALSMMGYLDYKLNADVAEAMLTFVNMPENKLKLRKYCDALPSFEDTISDVSEKLRRAFLSHGTDGLWRLAPKDAEVRKELCKQGLLTSEASTKSAVLQAMIKFARQHKLPEMRSYNGYLFRILHHMGTSDPSRVGTVEFKV</sequence>
<evidence type="ECO:0000256" key="1">
    <source>
        <dbReference type="SAM" id="MobiDB-lite"/>
    </source>
</evidence>
<name>A0A812QIT5_9DINO</name>
<gene>
    <name evidence="2" type="ORF">SNAT2548_LOCUS20758</name>
</gene>
<dbReference type="EMBL" id="CAJNDS010002222">
    <property type="protein sequence ID" value="CAE7380239.1"/>
    <property type="molecule type" value="Genomic_DNA"/>
</dbReference>